<name>A0ABU5RXP9_9CYAN</name>
<dbReference type="EMBL" id="JAYGHX010000011">
    <property type="protein sequence ID" value="MEA5392420.1"/>
    <property type="molecule type" value="Genomic_DNA"/>
</dbReference>
<comment type="caution">
    <text evidence="1">The sequence shown here is derived from an EMBL/GenBank/DDBJ whole genome shotgun (WGS) entry which is preliminary data.</text>
</comment>
<dbReference type="RefSeq" id="WP_323306372.1">
    <property type="nucleotide sequence ID" value="NZ_JAYGHX010000011.1"/>
</dbReference>
<gene>
    <name evidence="1" type="ORF">VB738_14245</name>
</gene>
<dbReference type="Proteomes" id="UP001304461">
    <property type="component" value="Unassembled WGS sequence"/>
</dbReference>
<organism evidence="1 2">
    <name type="scientific">Cyanobium gracile UHCC 0139</name>
    <dbReference type="NCBI Taxonomy" id="3110308"/>
    <lineage>
        <taxon>Bacteria</taxon>
        <taxon>Bacillati</taxon>
        <taxon>Cyanobacteriota</taxon>
        <taxon>Cyanophyceae</taxon>
        <taxon>Synechococcales</taxon>
        <taxon>Prochlorococcaceae</taxon>
        <taxon>Cyanobium</taxon>
    </lineage>
</organism>
<sequence length="162" mass="18711">MTRISKRRERHFIDEHGRLFWINGPETHCYLSEQRQWRRGLGFEEVLIWKQCAPSGLVSQRFASVQAALEAFQADAVQWYQDLYLRRMGDQMAAHRSVVDYKPTAMQQAEARGARVQRQPWLLPEPAGPVCGLPPRIAEGAGLLEVPHPHRRRRSGCQLAER</sequence>
<accession>A0ABU5RXP9</accession>
<evidence type="ECO:0000313" key="1">
    <source>
        <dbReference type="EMBL" id="MEA5392420.1"/>
    </source>
</evidence>
<proteinExistence type="predicted"/>
<keyword evidence="2" id="KW-1185">Reference proteome</keyword>
<reference evidence="1 2" key="1">
    <citation type="submission" date="2023-12" db="EMBL/GenBank/DDBJ databases">
        <title>Baltic Sea Cyanobacteria.</title>
        <authorList>
            <person name="Delbaje E."/>
            <person name="Fewer D.P."/>
            <person name="Shishido T.K."/>
        </authorList>
    </citation>
    <scope>NUCLEOTIDE SEQUENCE [LARGE SCALE GENOMIC DNA]</scope>
    <source>
        <strain evidence="1 2">UHCC 0139</strain>
    </source>
</reference>
<protein>
    <submittedName>
        <fullName evidence="1">Uncharacterized protein</fullName>
    </submittedName>
</protein>
<evidence type="ECO:0000313" key="2">
    <source>
        <dbReference type="Proteomes" id="UP001304461"/>
    </source>
</evidence>